<sequence length="1460" mass="164953">MPYQNLWEALARLGRVDEGMDCLRRAIELNPGEGDLYLKLAEAFQNKNEFAEAVSYYRKALQLKPDFHWLYYKLGTALSAQGQWEEAIAFYSKAAELDPSSAIVHHYLGHTLSIVQRWEEAIVSYRKALDIVPNAAVIYQHLGDALARLQKWEQAVGSYRKSVECDPNSLEAQDHLGFALYQLGRCDEAILAYRKAWEISPNSEVVKQHLAEALGKQEIEVVNSLYEPKDCELKQSTFCEKLYLQFHTDVAEGVNKGTFKSGFDHWLEYGSSEDIQGVRKRIPGYIEAVYLRENPDVSDVVIRGIYKSGYEHFLLHGWAEGTSRLKSIQIELEQKKQIWIDNIDIPASLHRLAQLTYKPIISIIVPVFNPEREFLELCIESVKKQIYPHWELCLVDDGSNAVYVRDVLLSYEKQDSRIKATFLSQNSGISAASRTALQLATGEFIGLLDHDDEITPDALLEIACALNNDPNLDVIYSDEDKFSVHGESFDQTFKPGWSPDLLTSTMYIGHFTVYRATIIGLAGSFRSAFDGTQDYDLALRVSAITDRFHHIPKILYHWRATNTSTAQSLANKPDAVELQKQALMSYLEKQKLSGQVVSRLSAGNWRIIYAPPESQPLVSIVIPTAGRSAMIGGRSIDLLCNCIQSVIDYAGYNNYEFIVIENGDLSQATRQFLNNIKNIHLVNYQSSQFNLAEKINLGVKAAKGEFILLLNDDTQAITPNFLFEMLGLASLNKVGAVGVKLLFENCTLQHIGVLWSDSGPTHSMIGEHPLTNGPQAMLQLTHNAVATTGACLLTRRDVYLSVGGFNEELLLNYNDVEFCFKLRQMGLRIVIEPSIEWFHFEGQSKSGTNLWELEQFTLLWGYPSDPFYNPNFRHSSPFYEKNFPQKREKNEFDYISWKIQRLVTRNHQIKLSNEDIKFSLVLSVYNVKQRYLCELEATILRQTYQNFEWIIVDNGSDLPECRAWLEKISQQEKVHYFRLETNQGIMGGYGAAFKAASGDYIIPVDADDFLTIDALKIMAAYIDRHQWPAALYSDEDKTNIDSTVASPFLKPDWDALLFTNICFVAHVCAIKRSVAIEVGAYQDNNAAGCHDWDTFLRIVRAGYQPIHVPELLYSWRIHPGSTASIETGTKPYTITSQQYVLNQHLRLTKLGTHFEVVTNDLFNHDGIWRLQPRTSALPKATIVVEISVGTSTDQIVKYFHSHLVNLVYPDFNLALVFPDNALMETFKKLLGFKSDNFVFQNISIYTIQANSTVSALQVLAKNNILLGEVIAFLDSRLYPSTPTWAQEMAGIIHGFDNVVLAGGRIINENNLLWAGGFFGIDGFIGSPDTNRSLDDSGYFGTVNCQRCVDAVSPLFWAIDQNFLLTFLANLPPETDGGVLATYLSCLSYSENKSVAYTPFATAKTDRPRLITGPAIVPQDLLQKFGLSIPEYSRYYHPLLSQHSDRNYALGDPLREIWVKA</sequence>
<feature type="repeat" description="TPR" evidence="1">
    <location>
        <begin position="34"/>
        <end position="67"/>
    </location>
</feature>
<feature type="repeat" description="TPR" evidence="1">
    <location>
        <begin position="68"/>
        <end position="101"/>
    </location>
</feature>
<dbReference type="RefSeq" id="WP_340541517.1">
    <property type="nucleotide sequence ID" value="NZ_JBBLXS010000155.1"/>
</dbReference>
<feature type="repeat" description="TPR" evidence="1">
    <location>
        <begin position="136"/>
        <end position="169"/>
    </location>
</feature>
<dbReference type="PROSITE" id="PS50005">
    <property type="entry name" value="TPR"/>
    <property type="match status" value="5"/>
</dbReference>
<dbReference type="PANTHER" id="PTHR43685">
    <property type="entry name" value="GLYCOSYLTRANSFERASE"/>
    <property type="match status" value="1"/>
</dbReference>
<feature type="domain" description="Glycosyltransferase 2-like" evidence="2">
    <location>
        <begin position="619"/>
        <end position="799"/>
    </location>
</feature>
<keyword evidence="3" id="KW-0328">Glycosyltransferase</keyword>
<feature type="repeat" description="TPR" evidence="1">
    <location>
        <begin position="102"/>
        <end position="135"/>
    </location>
</feature>
<dbReference type="InterPro" id="IPR001173">
    <property type="entry name" value="Glyco_trans_2-like"/>
</dbReference>
<dbReference type="SMART" id="SM00028">
    <property type="entry name" value="TPR"/>
    <property type="match status" value="6"/>
</dbReference>
<dbReference type="InterPro" id="IPR011990">
    <property type="entry name" value="TPR-like_helical_dom_sf"/>
</dbReference>
<keyword evidence="3" id="KW-0808">Transferase</keyword>
<dbReference type="EMBL" id="JBBLXS010000155">
    <property type="protein sequence ID" value="MEK0185847.1"/>
    <property type="molecule type" value="Genomic_DNA"/>
</dbReference>
<dbReference type="CDD" id="cd04184">
    <property type="entry name" value="GT2_RfbC_Mx_like"/>
    <property type="match status" value="1"/>
</dbReference>
<dbReference type="InterPro" id="IPR050834">
    <property type="entry name" value="Glycosyltransf_2"/>
</dbReference>
<dbReference type="Pfam" id="PF14559">
    <property type="entry name" value="TPR_19"/>
    <property type="match status" value="1"/>
</dbReference>
<dbReference type="GO" id="GO:0016757">
    <property type="term" value="F:glycosyltransferase activity"/>
    <property type="evidence" value="ECO:0007669"/>
    <property type="project" value="UniProtKB-KW"/>
</dbReference>
<accession>A0ABU8YN48</accession>
<dbReference type="Pfam" id="PF13414">
    <property type="entry name" value="TPR_11"/>
    <property type="match status" value="1"/>
</dbReference>
<dbReference type="EC" id="2.4.-.-" evidence="3"/>
<dbReference type="Pfam" id="PF00535">
    <property type="entry name" value="Glycos_transf_2"/>
    <property type="match status" value="3"/>
</dbReference>
<dbReference type="Proteomes" id="UP001384579">
    <property type="component" value="Unassembled WGS sequence"/>
</dbReference>
<evidence type="ECO:0000313" key="4">
    <source>
        <dbReference type="Proteomes" id="UP001384579"/>
    </source>
</evidence>
<dbReference type="PANTHER" id="PTHR43685:SF2">
    <property type="entry name" value="GLYCOSYLTRANSFERASE 2-LIKE DOMAIN-CONTAINING PROTEIN"/>
    <property type="match status" value="1"/>
</dbReference>
<dbReference type="SUPFAM" id="SSF53448">
    <property type="entry name" value="Nucleotide-diphospho-sugar transferases"/>
    <property type="match status" value="3"/>
</dbReference>
<dbReference type="Pfam" id="PF13181">
    <property type="entry name" value="TPR_8"/>
    <property type="match status" value="1"/>
</dbReference>
<reference evidence="3 4" key="1">
    <citation type="journal article" date="2020" name="Harmful Algae">
        <title>Molecular and morphological characterization of a novel dihydroanatoxin-a producing Microcoleus species (cyanobacteria) from the Russian River, California, USA.</title>
        <authorList>
            <person name="Conklin K.Y."/>
            <person name="Stancheva R."/>
            <person name="Otten T.G."/>
            <person name="Fadness R."/>
            <person name="Boyer G.L."/>
            <person name="Read B."/>
            <person name="Zhang X."/>
            <person name="Sheath R.G."/>
        </authorList>
    </citation>
    <scope>NUCLEOTIDE SEQUENCE [LARGE SCALE GENOMIC DNA]</scope>
    <source>
        <strain evidence="3 4">PTRS2</strain>
    </source>
</reference>
<dbReference type="SUPFAM" id="SSF48452">
    <property type="entry name" value="TPR-like"/>
    <property type="match status" value="1"/>
</dbReference>
<dbReference type="PROSITE" id="PS50293">
    <property type="entry name" value="TPR_REGION"/>
    <property type="match status" value="2"/>
</dbReference>
<evidence type="ECO:0000313" key="3">
    <source>
        <dbReference type="EMBL" id="MEK0185847.1"/>
    </source>
</evidence>
<protein>
    <submittedName>
        <fullName evidence="3">Glycosyltransferase</fullName>
        <ecNumber evidence="3">2.4.-.-</ecNumber>
    </submittedName>
</protein>
<evidence type="ECO:0000259" key="2">
    <source>
        <dbReference type="Pfam" id="PF00535"/>
    </source>
</evidence>
<feature type="repeat" description="TPR" evidence="1">
    <location>
        <begin position="170"/>
        <end position="203"/>
    </location>
</feature>
<dbReference type="Gene3D" id="1.25.40.10">
    <property type="entry name" value="Tetratricopeptide repeat domain"/>
    <property type="match status" value="2"/>
</dbReference>
<dbReference type="Gene3D" id="3.90.550.10">
    <property type="entry name" value="Spore Coat Polysaccharide Biosynthesis Protein SpsA, Chain A"/>
    <property type="match status" value="3"/>
</dbReference>
<evidence type="ECO:0000256" key="1">
    <source>
        <dbReference type="PROSITE-ProRule" id="PRU00339"/>
    </source>
</evidence>
<keyword evidence="1" id="KW-0802">TPR repeat</keyword>
<dbReference type="InterPro" id="IPR019734">
    <property type="entry name" value="TPR_rpt"/>
</dbReference>
<feature type="domain" description="Glycosyltransferase 2-like" evidence="2">
    <location>
        <begin position="362"/>
        <end position="516"/>
    </location>
</feature>
<proteinExistence type="predicted"/>
<feature type="domain" description="Glycosyltransferase 2-like" evidence="2">
    <location>
        <begin position="919"/>
        <end position="1031"/>
    </location>
</feature>
<dbReference type="InterPro" id="IPR029044">
    <property type="entry name" value="Nucleotide-diphossugar_trans"/>
</dbReference>
<name>A0ABU8YN48_9CYAN</name>
<organism evidence="3 4">
    <name type="scientific">Microcoleus anatoxicus PTRS2</name>
    <dbReference type="NCBI Taxonomy" id="2705321"/>
    <lineage>
        <taxon>Bacteria</taxon>
        <taxon>Bacillati</taxon>
        <taxon>Cyanobacteriota</taxon>
        <taxon>Cyanophyceae</taxon>
        <taxon>Oscillatoriophycideae</taxon>
        <taxon>Oscillatoriales</taxon>
        <taxon>Microcoleaceae</taxon>
        <taxon>Microcoleus</taxon>
        <taxon>Microcoleus anatoxicus</taxon>
    </lineage>
</organism>
<gene>
    <name evidence="3" type="ORF">WMG39_13470</name>
</gene>
<keyword evidence="4" id="KW-1185">Reference proteome</keyword>
<comment type="caution">
    <text evidence="3">The sequence shown here is derived from an EMBL/GenBank/DDBJ whole genome shotgun (WGS) entry which is preliminary data.</text>
</comment>